<accession>W9DNP6</accession>
<dbReference type="Pfam" id="PF13365">
    <property type="entry name" value="Trypsin_2"/>
    <property type="match status" value="1"/>
</dbReference>
<organism evidence="1 2">
    <name type="scientific">Methanolobus tindarius DSM 2278</name>
    <dbReference type="NCBI Taxonomy" id="1090322"/>
    <lineage>
        <taxon>Archaea</taxon>
        <taxon>Methanobacteriati</taxon>
        <taxon>Methanobacteriota</taxon>
        <taxon>Stenosarchaea group</taxon>
        <taxon>Methanomicrobia</taxon>
        <taxon>Methanosarcinales</taxon>
        <taxon>Methanosarcinaceae</taxon>
        <taxon>Methanolobus</taxon>
    </lineage>
</organism>
<dbReference type="SUPFAM" id="SSF50494">
    <property type="entry name" value="Trypsin-like serine proteases"/>
    <property type="match status" value="1"/>
</dbReference>
<dbReference type="Proteomes" id="UP000019483">
    <property type="component" value="Unassembled WGS sequence"/>
</dbReference>
<gene>
    <name evidence="1" type="ORF">MettiDRAFT_0010</name>
</gene>
<dbReference type="Gene3D" id="2.40.10.120">
    <property type="match status" value="1"/>
</dbReference>
<sequence>MDMKLTDLLVHSTVKIETICSDDSTYSGTGFFFQFSIDGQFVPVIITNKHVIEDSIKGYIHLTKKDRSGKPIISQHERIEIDNFERFWIPHPDQNIDLCMLFIRELRLPDEYFIPPVPDNLIPSSSEFDSLIAIEEITMIGYPIGLWDSVNNMPIVRRGITATHPRLNYEGKSEFLIDAACFPGSSGSPVFLLNIGSYSGESGIIIGTRIKLLGILYSGPQHGIIGEICELPMKKTKVSYSSIPTNLGAVIKSTKLLDFKPFINRLL</sequence>
<name>W9DNP6_METTI</name>
<proteinExistence type="predicted"/>
<dbReference type="InterPro" id="IPR009003">
    <property type="entry name" value="Peptidase_S1_PA"/>
</dbReference>
<comment type="caution">
    <text evidence="1">The sequence shown here is derived from an EMBL/GenBank/DDBJ whole genome shotgun (WGS) entry which is preliminary data.</text>
</comment>
<dbReference type="OrthoDB" id="325608at2157"/>
<evidence type="ECO:0008006" key="3">
    <source>
        <dbReference type="Google" id="ProtNLM"/>
    </source>
</evidence>
<evidence type="ECO:0000313" key="1">
    <source>
        <dbReference type="EMBL" id="ETA66613.1"/>
    </source>
</evidence>
<dbReference type="EMBL" id="AZAJ01000001">
    <property type="protein sequence ID" value="ETA66613.1"/>
    <property type="molecule type" value="Genomic_DNA"/>
</dbReference>
<protein>
    <recommendedName>
        <fullName evidence="3">Trypsin-like serine protease with C-terminal PDZ domain</fullName>
    </recommendedName>
</protein>
<reference evidence="1 2" key="1">
    <citation type="submission" date="2013-08" db="EMBL/GenBank/DDBJ databases">
        <authorList>
            <consortium name="DOE Joint Genome Institute"/>
            <person name="Eisen J."/>
            <person name="Huntemann M."/>
            <person name="Han J."/>
            <person name="Chen A."/>
            <person name="Kyrpides N."/>
            <person name="Mavromatis K."/>
            <person name="Markowitz V."/>
            <person name="Palaniappan K."/>
            <person name="Ivanova N."/>
            <person name="Schaumberg A."/>
            <person name="Pati A."/>
            <person name="Liolios K."/>
            <person name="Nordberg H.P."/>
            <person name="Cantor M.N."/>
            <person name="Hua S.X."/>
            <person name="Woyke T."/>
        </authorList>
    </citation>
    <scope>NUCLEOTIDE SEQUENCE [LARGE SCALE GENOMIC DNA]</scope>
    <source>
        <strain evidence="1 2">DSM 2278</strain>
    </source>
</reference>
<dbReference type="RefSeq" id="WP_023843750.1">
    <property type="nucleotide sequence ID" value="NZ_AZAJ01000001.1"/>
</dbReference>
<keyword evidence="2" id="KW-1185">Reference proteome</keyword>
<evidence type="ECO:0000313" key="2">
    <source>
        <dbReference type="Proteomes" id="UP000019483"/>
    </source>
</evidence>
<dbReference type="AlphaFoldDB" id="W9DNP6"/>